<reference evidence="2" key="1">
    <citation type="journal article" date="2020" name="Stud. Mycol.">
        <title>101 Dothideomycetes genomes: a test case for predicting lifestyles and emergence of pathogens.</title>
        <authorList>
            <person name="Haridas S."/>
            <person name="Albert R."/>
            <person name="Binder M."/>
            <person name="Bloem J."/>
            <person name="Labutti K."/>
            <person name="Salamov A."/>
            <person name="Andreopoulos B."/>
            <person name="Baker S."/>
            <person name="Barry K."/>
            <person name="Bills G."/>
            <person name="Bluhm B."/>
            <person name="Cannon C."/>
            <person name="Castanera R."/>
            <person name="Culley D."/>
            <person name="Daum C."/>
            <person name="Ezra D."/>
            <person name="Gonzalez J."/>
            <person name="Henrissat B."/>
            <person name="Kuo A."/>
            <person name="Liang C."/>
            <person name="Lipzen A."/>
            <person name="Lutzoni F."/>
            <person name="Magnuson J."/>
            <person name="Mondo S."/>
            <person name="Nolan M."/>
            <person name="Ohm R."/>
            <person name="Pangilinan J."/>
            <person name="Park H.-J."/>
            <person name="Ramirez L."/>
            <person name="Alfaro M."/>
            <person name="Sun H."/>
            <person name="Tritt A."/>
            <person name="Yoshinaga Y."/>
            <person name="Zwiers L.-H."/>
            <person name="Turgeon B."/>
            <person name="Goodwin S."/>
            <person name="Spatafora J."/>
            <person name="Crous P."/>
            <person name="Grigoriev I."/>
        </authorList>
    </citation>
    <scope>NUCLEOTIDE SEQUENCE</scope>
    <source>
        <strain evidence="2">CBS 122681</strain>
    </source>
</reference>
<evidence type="ECO:0000313" key="3">
    <source>
        <dbReference type="Proteomes" id="UP000799324"/>
    </source>
</evidence>
<proteinExistence type="predicted"/>
<feature type="region of interest" description="Disordered" evidence="1">
    <location>
        <begin position="1"/>
        <end position="25"/>
    </location>
</feature>
<dbReference type="EMBL" id="MU004346">
    <property type="protein sequence ID" value="KAF2655632.1"/>
    <property type="molecule type" value="Genomic_DNA"/>
</dbReference>
<keyword evidence="3" id="KW-1185">Reference proteome</keyword>
<sequence>MPIIEDAESNGMDLSDATTDEDEDDGLVEDSHYRFRMRMWLGAIVAVRGAGGIYRGSRQRSYPAVASSTPFILFRSPRELRDAVCKEAFASLDLPTTIMLRIDSYTLSSTACPSELEILMFHEFPDIIPPFCYINRQTYAESVPIFLRSPRKVVLGGDSGLHLFASFLSRVPGRNAFSAVTHLSLENKVPWRYLVEKSWRSAGKRKWPLHYPGNPKCSSDTWTANDLLENCPNLQHVAIEYNCSSFIDLRKYIYALTKEGSSDPVEPELLPQEEIMEKLGPFSLFKLTRLKSVKITCLTGDLINYTTRMPRQQVFAYLVDWIQEEKGNQGATWDLDVQYEDRHEHGIDRSDWDKE</sequence>
<dbReference type="OrthoDB" id="3800967at2759"/>
<dbReference type="AlphaFoldDB" id="A0A6A6T7I8"/>
<name>A0A6A6T7I8_9PLEO</name>
<gene>
    <name evidence="2" type="ORF">K491DRAFT_778577</name>
</gene>
<evidence type="ECO:0000256" key="1">
    <source>
        <dbReference type="SAM" id="MobiDB-lite"/>
    </source>
</evidence>
<protein>
    <submittedName>
        <fullName evidence="2">Uncharacterized protein</fullName>
    </submittedName>
</protein>
<dbReference type="Proteomes" id="UP000799324">
    <property type="component" value="Unassembled WGS sequence"/>
</dbReference>
<organism evidence="2 3">
    <name type="scientific">Lophiostoma macrostomum CBS 122681</name>
    <dbReference type="NCBI Taxonomy" id="1314788"/>
    <lineage>
        <taxon>Eukaryota</taxon>
        <taxon>Fungi</taxon>
        <taxon>Dikarya</taxon>
        <taxon>Ascomycota</taxon>
        <taxon>Pezizomycotina</taxon>
        <taxon>Dothideomycetes</taxon>
        <taxon>Pleosporomycetidae</taxon>
        <taxon>Pleosporales</taxon>
        <taxon>Lophiostomataceae</taxon>
        <taxon>Lophiostoma</taxon>
    </lineage>
</organism>
<accession>A0A6A6T7I8</accession>
<evidence type="ECO:0000313" key="2">
    <source>
        <dbReference type="EMBL" id="KAF2655632.1"/>
    </source>
</evidence>